<dbReference type="PRINTS" id="PR01217">
    <property type="entry name" value="PRICHEXTENSN"/>
</dbReference>
<dbReference type="AlphaFoldDB" id="A0AAD6GG07"/>
<evidence type="ECO:0000256" key="1">
    <source>
        <dbReference type="SAM" id="MobiDB-lite"/>
    </source>
</evidence>
<feature type="compositionally biased region" description="Low complexity" evidence="1">
    <location>
        <begin position="252"/>
        <end position="264"/>
    </location>
</feature>
<organism evidence="3 4">
    <name type="scientific">Penicillium frequentans</name>
    <dbReference type="NCBI Taxonomy" id="3151616"/>
    <lineage>
        <taxon>Eukaryota</taxon>
        <taxon>Fungi</taxon>
        <taxon>Dikarya</taxon>
        <taxon>Ascomycota</taxon>
        <taxon>Pezizomycotina</taxon>
        <taxon>Eurotiomycetes</taxon>
        <taxon>Eurotiomycetidae</taxon>
        <taxon>Eurotiales</taxon>
        <taxon>Aspergillaceae</taxon>
        <taxon>Penicillium</taxon>
    </lineage>
</organism>
<keyword evidence="4" id="KW-1185">Reference proteome</keyword>
<evidence type="ECO:0000256" key="2">
    <source>
        <dbReference type="SAM" id="SignalP"/>
    </source>
</evidence>
<accession>A0AAD6GG07</accession>
<dbReference type="Proteomes" id="UP001220324">
    <property type="component" value="Unassembled WGS sequence"/>
</dbReference>
<evidence type="ECO:0000313" key="3">
    <source>
        <dbReference type="EMBL" id="KAJ5541338.1"/>
    </source>
</evidence>
<dbReference type="EMBL" id="JAQIZZ010000005">
    <property type="protein sequence ID" value="KAJ5541338.1"/>
    <property type="molecule type" value="Genomic_DNA"/>
</dbReference>
<proteinExistence type="predicted"/>
<gene>
    <name evidence="3" type="ORF">N7494_006414</name>
</gene>
<name>A0AAD6GG07_9EURO</name>
<feature type="chain" id="PRO_5042184449" evidence="2">
    <location>
        <begin position="20"/>
        <end position="303"/>
    </location>
</feature>
<reference evidence="3 4" key="1">
    <citation type="journal article" date="2023" name="IMA Fungus">
        <title>Comparative genomic study of the Penicillium genus elucidates a diverse pangenome and 15 lateral gene transfer events.</title>
        <authorList>
            <person name="Petersen C."/>
            <person name="Sorensen T."/>
            <person name="Nielsen M.R."/>
            <person name="Sondergaard T.E."/>
            <person name="Sorensen J.L."/>
            <person name="Fitzpatrick D.A."/>
            <person name="Frisvad J.C."/>
            <person name="Nielsen K.L."/>
        </authorList>
    </citation>
    <scope>NUCLEOTIDE SEQUENCE [LARGE SCALE GENOMIC DNA]</scope>
    <source>
        <strain evidence="3 4">IBT 35679</strain>
    </source>
</reference>
<keyword evidence="2" id="KW-0732">Signal</keyword>
<comment type="caution">
    <text evidence="3">The sequence shown here is derived from an EMBL/GenBank/DDBJ whole genome shotgun (WGS) entry which is preliminary data.</text>
</comment>
<feature type="signal peptide" evidence="2">
    <location>
        <begin position="1"/>
        <end position="19"/>
    </location>
</feature>
<protein>
    <submittedName>
        <fullName evidence="3">Uncharacterized protein</fullName>
    </submittedName>
</protein>
<evidence type="ECO:0000313" key="4">
    <source>
        <dbReference type="Proteomes" id="UP001220324"/>
    </source>
</evidence>
<feature type="region of interest" description="Disordered" evidence="1">
    <location>
        <begin position="245"/>
        <end position="267"/>
    </location>
</feature>
<sequence>MHFSNAAALLAFSTISVYAAPFASPQDELDRRQIAYQVVNVDGDSNGSAVPEVETVTKTATVAGASAAPQTITVTATPSLTPYSSLPSSSAISHLAPPPGGSFMPAKSNGFFRRGLSAAGNPVQFAQNYIPSSSSATPSASPLVARQFGSWVPSAPVPSSPSAVPTPSPSGSLVARQFGSWSPSSVPIQSATPSVSPSAHVYARGYRAAPWGTPSYTPSAFPSFTSSPTPLASLVAPRQFGDWAPSAPVPSPSSAVPTPSGTPVAPTSFPVKRNFESHFTPSSAPTPTPSASFSIPYSSALLY</sequence>